<dbReference type="Proteomes" id="UP000324222">
    <property type="component" value="Unassembled WGS sequence"/>
</dbReference>
<dbReference type="AlphaFoldDB" id="A0A5B7DEU4"/>
<sequence length="34" mass="3991">MIDSCSPDHTASLFHHRQHGKFNEENQPYCCCRV</sequence>
<protein>
    <submittedName>
        <fullName evidence="1">Uncharacterized protein</fullName>
    </submittedName>
</protein>
<reference evidence="1 2" key="1">
    <citation type="submission" date="2019-05" db="EMBL/GenBank/DDBJ databases">
        <title>Another draft genome of Portunus trituberculatus and its Hox gene families provides insights of decapod evolution.</title>
        <authorList>
            <person name="Jeong J.-H."/>
            <person name="Song I."/>
            <person name="Kim S."/>
            <person name="Choi T."/>
            <person name="Kim D."/>
            <person name="Ryu S."/>
            <person name="Kim W."/>
        </authorList>
    </citation>
    <scope>NUCLEOTIDE SEQUENCE [LARGE SCALE GENOMIC DNA]</scope>
    <source>
        <tissue evidence="1">Muscle</tissue>
    </source>
</reference>
<proteinExistence type="predicted"/>
<gene>
    <name evidence="1" type="ORF">E2C01_012700</name>
</gene>
<keyword evidence="2" id="KW-1185">Reference proteome</keyword>
<name>A0A5B7DEU4_PORTR</name>
<dbReference type="EMBL" id="VSRR010000802">
    <property type="protein sequence ID" value="MPC19774.1"/>
    <property type="molecule type" value="Genomic_DNA"/>
</dbReference>
<accession>A0A5B7DEU4</accession>
<evidence type="ECO:0000313" key="2">
    <source>
        <dbReference type="Proteomes" id="UP000324222"/>
    </source>
</evidence>
<evidence type="ECO:0000313" key="1">
    <source>
        <dbReference type="EMBL" id="MPC19774.1"/>
    </source>
</evidence>
<organism evidence="1 2">
    <name type="scientific">Portunus trituberculatus</name>
    <name type="common">Swimming crab</name>
    <name type="synonym">Neptunus trituberculatus</name>
    <dbReference type="NCBI Taxonomy" id="210409"/>
    <lineage>
        <taxon>Eukaryota</taxon>
        <taxon>Metazoa</taxon>
        <taxon>Ecdysozoa</taxon>
        <taxon>Arthropoda</taxon>
        <taxon>Crustacea</taxon>
        <taxon>Multicrustacea</taxon>
        <taxon>Malacostraca</taxon>
        <taxon>Eumalacostraca</taxon>
        <taxon>Eucarida</taxon>
        <taxon>Decapoda</taxon>
        <taxon>Pleocyemata</taxon>
        <taxon>Brachyura</taxon>
        <taxon>Eubrachyura</taxon>
        <taxon>Portunoidea</taxon>
        <taxon>Portunidae</taxon>
        <taxon>Portuninae</taxon>
        <taxon>Portunus</taxon>
    </lineage>
</organism>
<comment type="caution">
    <text evidence="1">The sequence shown here is derived from an EMBL/GenBank/DDBJ whole genome shotgun (WGS) entry which is preliminary data.</text>
</comment>